<comment type="caution">
    <text evidence="1">The sequence shown here is derived from an EMBL/GenBank/DDBJ whole genome shotgun (WGS) entry which is preliminary data.</text>
</comment>
<accession>A0ABW0IUI2</accession>
<proteinExistence type="predicted"/>
<keyword evidence="2" id="KW-1185">Reference proteome</keyword>
<gene>
    <name evidence="1" type="ORF">ACFPOB_20660</name>
</gene>
<evidence type="ECO:0000313" key="1">
    <source>
        <dbReference type="EMBL" id="MFC5421978.1"/>
    </source>
</evidence>
<protein>
    <recommendedName>
        <fullName evidence="3">DUF433 domain-containing protein</fullName>
    </recommendedName>
</protein>
<sequence>MRHERPQPGRPTPIEPLNAALLKTKLACPGTALAARKCMPLDTPTGEVREVIVADMVEIMDEAHIQRGFAEIYDLVRAGYPDETAAALGPAAAKELGKRIAYRRDVEDADIPEVA</sequence>
<dbReference type="Proteomes" id="UP001596053">
    <property type="component" value="Unassembled WGS sequence"/>
</dbReference>
<organism evidence="1 2">
    <name type="scientific">Bosea eneae</name>
    <dbReference type="NCBI Taxonomy" id="151454"/>
    <lineage>
        <taxon>Bacteria</taxon>
        <taxon>Pseudomonadati</taxon>
        <taxon>Pseudomonadota</taxon>
        <taxon>Alphaproteobacteria</taxon>
        <taxon>Hyphomicrobiales</taxon>
        <taxon>Boseaceae</taxon>
        <taxon>Bosea</taxon>
    </lineage>
</organism>
<evidence type="ECO:0008006" key="3">
    <source>
        <dbReference type="Google" id="ProtNLM"/>
    </source>
</evidence>
<dbReference type="RefSeq" id="WP_377800281.1">
    <property type="nucleotide sequence ID" value="NZ_JBHSLW010000034.1"/>
</dbReference>
<dbReference type="EMBL" id="JBHSLW010000034">
    <property type="protein sequence ID" value="MFC5421978.1"/>
    <property type="molecule type" value="Genomic_DNA"/>
</dbReference>
<name>A0ABW0IUI2_9HYPH</name>
<evidence type="ECO:0000313" key="2">
    <source>
        <dbReference type="Proteomes" id="UP001596053"/>
    </source>
</evidence>
<reference evidence="2" key="1">
    <citation type="journal article" date="2019" name="Int. J. Syst. Evol. Microbiol.">
        <title>The Global Catalogue of Microorganisms (GCM) 10K type strain sequencing project: providing services to taxonomists for standard genome sequencing and annotation.</title>
        <authorList>
            <consortium name="The Broad Institute Genomics Platform"/>
            <consortium name="The Broad Institute Genome Sequencing Center for Infectious Disease"/>
            <person name="Wu L."/>
            <person name="Ma J."/>
        </authorList>
    </citation>
    <scope>NUCLEOTIDE SEQUENCE [LARGE SCALE GENOMIC DNA]</scope>
    <source>
        <strain evidence="2">NCAIM B.01391</strain>
    </source>
</reference>